<feature type="compositionally biased region" description="Polar residues" evidence="1">
    <location>
        <begin position="614"/>
        <end position="628"/>
    </location>
</feature>
<feature type="region of interest" description="Disordered" evidence="1">
    <location>
        <begin position="471"/>
        <end position="547"/>
    </location>
</feature>
<feature type="compositionally biased region" description="Polar residues" evidence="1">
    <location>
        <begin position="193"/>
        <end position="204"/>
    </location>
</feature>
<reference evidence="3" key="1">
    <citation type="submission" date="2015-07" db="EMBL/GenBank/DDBJ databases">
        <authorList>
            <person name="Teixeira M.M."/>
            <person name="Souza R.C."/>
            <person name="Almeida L.G."/>
            <person name="Vicente V.A."/>
            <person name="de Hoog S."/>
            <person name="Bocca A.L."/>
            <person name="de Almeida S.R."/>
            <person name="Vasconcelos A.T."/>
            <person name="Felipe M.S."/>
        </authorList>
    </citation>
    <scope>NUCLEOTIDE SEQUENCE [LARGE SCALE GENOMIC DNA]</scope>
    <source>
        <strain evidence="3">KSF</strain>
    </source>
</reference>
<dbReference type="AlphaFoldDB" id="A0A1C1D0I6"/>
<sequence length="740" mass="82316">MVHTRGQGARPEGFSEIQPPKREKQTRSITIPAQGPVTATRVNPGAHSSLILVPTTAEVSTQTELETRDMATQVEQDPRPKSNYRHVSTQTEPKLICTCCPIHVVPMSAKRRREVEEDTDHNTSKRQRKAATPDTQKFLFSKTRNRSLLTSAPPKLNSRNESAYFNRAIEPESPESSPTAVTQRPSSRERTRPQQQPETPTRTAAQGGLFGSVRKIFGWVRGGSSQGAAANKEQPQQSNIGDRDPDTAAAEEDEVSDQGSPSPTPRRITYEPESPTPEPETVDSRIFTREHFKRRRTANTIGGREQISSMEHPDFHTTQIPGSNKRKLTSVDGQVPGPRRGGYGIDDNYLDVENDVEGIEESSLTEGQPSTPTNKPPTQTPLRSALRQTLNATGRSAKSVRINSVPTSAKAVYGQYGPAGDYRGSTFADMSSQHTDSPSDLPWDVKAMHSPDTMRNTYNNTPHRYDPTVTDPTNETWRPSPANPRPGNFVLPDFEDDEEDGDETSEVTLDQVQGKVPSQPPSTPRMSHAELPQTSAFDQSGFTGHTDSIMVNDTQEIRLNKARSDAQKYKPAKSSRLSLSEQARSRSSSPPGSDSEFRESQIEVSTPEPVGRGNITSPQDTTMQTASPLQPVGREDLDNTIVDEDGMTEYEREHQYDAWAAEIFKNVPSQTYIEAGVVSSYVDNLVQKTWTDRDTRESIEFWDREFEEGLKAAREAREQGRELIWVTDPDEIIELEQSVY</sequence>
<evidence type="ECO:0000313" key="3">
    <source>
        <dbReference type="Proteomes" id="UP000094526"/>
    </source>
</evidence>
<evidence type="ECO:0000313" key="2">
    <source>
        <dbReference type="EMBL" id="OCT54150.1"/>
    </source>
</evidence>
<accession>A0A1C1D0I6</accession>
<comment type="caution">
    <text evidence="2">The sequence shown here is derived from an EMBL/GenBank/DDBJ whole genome shotgun (WGS) entry which is preliminary data.</text>
</comment>
<feature type="region of interest" description="Disordered" evidence="1">
    <location>
        <begin position="111"/>
        <end position="210"/>
    </location>
</feature>
<feature type="region of interest" description="Disordered" evidence="1">
    <location>
        <begin position="223"/>
        <end position="383"/>
    </location>
</feature>
<feature type="compositionally biased region" description="Polar residues" evidence="1">
    <location>
        <begin position="532"/>
        <end position="547"/>
    </location>
</feature>
<dbReference type="EMBL" id="LGRB01000006">
    <property type="protein sequence ID" value="OCT54150.1"/>
    <property type="molecule type" value="Genomic_DNA"/>
</dbReference>
<keyword evidence="3" id="KW-1185">Reference proteome</keyword>
<feature type="compositionally biased region" description="Acidic residues" evidence="1">
    <location>
        <begin position="493"/>
        <end position="505"/>
    </location>
</feature>
<evidence type="ECO:0000256" key="1">
    <source>
        <dbReference type="SAM" id="MobiDB-lite"/>
    </source>
</evidence>
<protein>
    <submittedName>
        <fullName evidence="2">Uncharacterized protein</fullName>
    </submittedName>
</protein>
<feature type="compositionally biased region" description="Polar residues" evidence="1">
    <location>
        <begin position="174"/>
        <end position="185"/>
    </location>
</feature>
<feature type="compositionally biased region" description="Low complexity" evidence="1">
    <location>
        <begin position="574"/>
        <end position="594"/>
    </location>
</feature>
<dbReference type="eggNOG" id="ENOG502T3QC">
    <property type="taxonomic scope" value="Eukaryota"/>
</dbReference>
<feature type="compositionally biased region" description="Polar residues" evidence="1">
    <location>
        <begin position="362"/>
        <end position="373"/>
    </location>
</feature>
<feature type="region of interest" description="Disordered" evidence="1">
    <location>
        <begin position="1"/>
        <end position="29"/>
    </location>
</feature>
<feature type="region of interest" description="Disordered" evidence="1">
    <location>
        <begin position="562"/>
        <end position="634"/>
    </location>
</feature>
<proteinExistence type="predicted"/>
<dbReference type="VEuPathDB" id="FungiDB:G647_02544"/>
<dbReference type="Proteomes" id="UP000094526">
    <property type="component" value="Unassembled WGS sequence"/>
</dbReference>
<gene>
    <name evidence="2" type="ORF">CLCR_00164</name>
</gene>
<feature type="compositionally biased region" description="Acidic residues" evidence="1">
    <location>
        <begin position="348"/>
        <end position="360"/>
    </location>
</feature>
<dbReference type="VEuPathDB" id="FungiDB:CLCR_00164"/>
<name>A0A1C1D0I6_9EURO</name>
<organism evidence="2 3">
    <name type="scientific">Cladophialophora carrionii</name>
    <dbReference type="NCBI Taxonomy" id="86049"/>
    <lineage>
        <taxon>Eukaryota</taxon>
        <taxon>Fungi</taxon>
        <taxon>Dikarya</taxon>
        <taxon>Ascomycota</taxon>
        <taxon>Pezizomycotina</taxon>
        <taxon>Eurotiomycetes</taxon>
        <taxon>Chaetothyriomycetidae</taxon>
        <taxon>Chaetothyriales</taxon>
        <taxon>Herpotrichiellaceae</taxon>
        <taxon>Cladophialophora</taxon>
    </lineage>
</organism>
<dbReference type="OrthoDB" id="4157485at2759"/>